<evidence type="ECO:0000256" key="4">
    <source>
        <dbReference type="ARBA" id="ARBA00022844"/>
    </source>
</evidence>
<proteinExistence type="inferred from homology"/>
<comment type="similarity">
    <text evidence="7">Belongs to the Leviviricetes maturation protein family.</text>
</comment>
<evidence type="ECO:0000256" key="7">
    <source>
        <dbReference type="ARBA" id="ARBA00035110"/>
    </source>
</evidence>
<accession>A0A514D5G4</accession>
<organism evidence="8">
    <name type="scientific">Leviviridae sp</name>
    <dbReference type="NCBI Taxonomy" id="2027243"/>
    <lineage>
        <taxon>Viruses</taxon>
        <taxon>Riboviria</taxon>
        <taxon>Orthornavirae</taxon>
        <taxon>Lenarviricota</taxon>
        <taxon>Leviviricetes</taxon>
        <taxon>Norzivirales</taxon>
        <taxon>Fiersviridae</taxon>
    </lineage>
</organism>
<keyword evidence="3" id="KW-1161">Viral attachment to host cell</keyword>
<keyword evidence="2" id="KW-0945">Host-virus interaction</keyword>
<protein>
    <recommendedName>
        <fullName evidence="9">Maturation</fullName>
    </recommendedName>
</protein>
<dbReference type="InterPro" id="IPR005563">
    <property type="entry name" value="A_protein"/>
</dbReference>
<dbReference type="Pfam" id="PF03863">
    <property type="entry name" value="Phage_mat-A"/>
    <property type="match status" value="1"/>
</dbReference>
<dbReference type="GO" id="GO:0044423">
    <property type="term" value="C:virion component"/>
    <property type="evidence" value="ECO:0007669"/>
    <property type="project" value="UniProtKB-KW"/>
</dbReference>
<gene>
    <name evidence="8" type="ORF">H4Rhizo44284_000001</name>
</gene>
<name>A0A514D5G4_9VIRU</name>
<evidence type="ECO:0000256" key="2">
    <source>
        <dbReference type="ARBA" id="ARBA00022581"/>
    </source>
</evidence>
<evidence type="ECO:0000256" key="5">
    <source>
        <dbReference type="ARBA" id="ARBA00023104"/>
    </source>
</evidence>
<sequence>MPSEASKKSAVFITDNYKISGGSPGGSTKSQVNVQWTNTRVTATNPNWRAQVRAGRNATTPFFASIFDLHPIPVSAFIITNDKAKNGGVPQFYYINQRRFGPTPDNPAGYNTSNLDRLARQSFVSQYRNARTAFQTGVFFGELLETVRTIKSPAKALRDSLNDYVTDVRHGLKRRNRGKPRNKFIQESWLEYAYGVAPLVSDVKSACKLATLDPSRAFQVIHSESGTDWKSDFARASNTPTVIGGPMNWTEVVWLENTASIRYGGAARAENSPPGFPEQLGLSWSNVLPTVWELIPYSFLVDYFSNVGKVVDGISTGRIFLAWGYRTLRCVSKGMVDTFINTERVTANYASSNWSGYATGKGESATYKSIQRSSINSVDVGLSDLTFKLPGSGTQWLNIGALASLRGYDVNLT</sequence>
<keyword evidence="5" id="KW-1175">Viral attachment to host cell pilus</keyword>
<dbReference type="GO" id="GO:0039666">
    <property type="term" value="P:virion attachment to host cell pilus"/>
    <property type="evidence" value="ECO:0007669"/>
    <property type="project" value="UniProtKB-KW"/>
</dbReference>
<dbReference type="EMBL" id="MN034436">
    <property type="protein sequence ID" value="QDH88861.1"/>
    <property type="molecule type" value="Genomic_RNA"/>
</dbReference>
<evidence type="ECO:0008006" key="9">
    <source>
        <dbReference type="Google" id="ProtNLM"/>
    </source>
</evidence>
<keyword evidence="4" id="KW-0946">Virion</keyword>
<keyword evidence="6" id="KW-1160">Virus entry into host cell</keyword>
<evidence type="ECO:0000256" key="6">
    <source>
        <dbReference type="ARBA" id="ARBA00023296"/>
    </source>
</evidence>
<evidence type="ECO:0000256" key="3">
    <source>
        <dbReference type="ARBA" id="ARBA00022804"/>
    </source>
</evidence>
<evidence type="ECO:0000256" key="1">
    <source>
        <dbReference type="ARBA" id="ARBA00004328"/>
    </source>
</evidence>
<comment type="subcellular location">
    <subcellularLocation>
        <location evidence="1">Virion</location>
    </subcellularLocation>
</comment>
<reference evidence="8" key="1">
    <citation type="submission" date="2019-05" db="EMBL/GenBank/DDBJ databases">
        <title>Metatranscriptomic reconstruction reveals RNA viruses with the potential to shape carbon cycling in soil.</title>
        <authorList>
            <person name="Starr E.P."/>
            <person name="Nuccio E."/>
            <person name="Pett-Ridge J."/>
            <person name="Banfield J.F."/>
            <person name="Firestone M.K."/>
        </authorList>
    </citation>
    <scope>NUCLEOTIDE SEQUENCE</scope>
    <source>
        <strain evidence="8">H4_Rhizo_44_scaffold_284</strain>
    </source>
</reference>
<evidence type="ECO:0000313" key="8">
    <source>
        <dbReference type="EMBL" id="QDH88861.1"/>
    </source>
</evidence>